<evidence type="ECO:0000256" key="3">
    <source>
        <dbReference type="ARBA" id="ARBA00022801"/>
    </source>
</evidence>
<keyword evidence="6" id="KW-0238">DNA-binding</keyword>
<dbReference type="PATRIC" id="fig|768679.9.peg.860"/>
<dbReference type="InterPro" id="IPR013701">
    <property type="entry name" value="Lhr-like_DEAD/DEAH_assoc"/>
</dbReference>
<dbReference type="Pfam" id="PF08494">
    <property type="entry name" value="DEAD_assoc"/>
    <property type="match status" value="1"/>
</dbReference>
<dbReference type="KEGG" id="ttn:TTX_0851"/>
<dbReference type="GO" id="GO:0006281">
    <property type="term" value="P:DNA repair"/>
    <property type="evidence" value="ECO:0007669"/>
    <property type="project" value="UniProtKB-KW"/>
</dbReference>
<dbReference type="Pfam" id="PF19306">
    <property type="entry name" value="WHD_Lhr"/>
    <property type="match status" value="1"/>
</dbReference>
<dbReference type="PROSITE" id="PS51194">
    <property type="entry name" value="HELICASE_CTER"/>
    <property type="match status" value="1"/>
</dbReference>
<dbReference type="eggNOG" id="arCOG00557">
    <property type="taxonomic scope" value="Archaea"/>
</dbReference>
<keyword evidence="5" id="KW-0067">ATP-binding</keyword>
<feature type="short sequence motif" description="Q motif" evidence="10">
    <location>
        <begin position="1"/>
        <end position="27"/>
    </location>
</feature>
<dbReference type="PIRSF" id="PIRSF037307">
    <property type="entry name" value="Lhr-like_helic_prd"/>
    <property type="match status" value="1"/>
</dbReference>
<reference evidence="14 15" key="1">
    <citation type="journal article" date="2011" name="PLoS ONE">
        <title>The complete genome sequence of Thermoproteus tenax: a physiologically versatile member of the Crenarchaeota.</title>
        <authorList>
            <person name="Siebers B."/>
            <person name="Zaparty M."/>
            <person name="Raddatz G."/>
            <person name="Tjaden B."/>
            <person name="Albers S.V."/>
            <person name="Bell S.D."/>
            <person name="Blombach F."/>
            <person name="Kletzin A."/>
            <person name="Kyrpides N."/>
            <person name="Lanz C."/>
            <person name="Plagens A."/>
            <person name="Rampp M."/>
            <person name="Rosinus A."/>
            <person name="von Jan M."/>
            <person name="Makarova K.S."/>
            <person name="Klenk H.P."/>
            <person name="Schuster S.C."/>
            <person name="Hensel R."/>
        </authorList>
    </citation>
    <scope>NUCLEOTIDE SEQUENCE [LARGE SCALE GENOMIC DNA]</scope>
    <source>
        <strain evidence="15">ATCC 35583 / DSM 2078 / JCM 9277 / NBRC 100435 / Kra 1</strain>
    </source>
</reference>
<keyword evidence="7" id="KW-0234">DNA repair</keyword>
<dbReference type="EC" id="3.6.1.-" evidence="14"/>
<dbReference type="OrthoDB" id="372104at2157"/>
<dbReference type="InterPro" id="IPR001650">
    <property type="entry name" value="Helicase_C-like"/>
</dbReference>
<dbReference type="GO" id="GO:0005524">
    <property type="term" value="F:ATP binding"/>
    <property type="evidence" value="ECO:0007669"/>
    <property type="project" value="UniProtKB-KW"/>
</dbReference>
<dbReference type="InterPro" id="IPR014001">
    <property type="entry name" value="Helicase_ATP-bd"/>
</dbReference>
<keyword evidence="4 14" id="KW-0347">Helicase</keyword>
<evidence type="ECO:0000256" key="2">
    <source>
        <dbReference type="ARBA" id="ARBA00022763"/>
    </source>
</evidence>
<dbReference type="PROSITE" id="PS51192">
    <property type="entry name" value="HELICASE_ATP_BIND_1"/>
    <property type="match status" value="1"/>
</dbReference>
<name>G4RPL1_THETK</name>
<evidence type="ECO:0000256" key="7">
    <source>
        <dbReference type="ARBA" id="ARBA00023204"/>
    </source>
</evidence>
<dbReference type="GO" id="GO:0140097">
    <property type="term" value="F:catalytic activity, acting on DNA"/>
    <property type="evidence" value="ECO:0007669"/>
    <property type="project" value="UniProtKB-ARBA"/>
</dbReference>
<dbReference type="PANTHER" id="PTHR47962">
    <property type="entry name" value="ATP-DEPENDENT HELICASE LHR-RELATED-RELATED"/>
    <property type="match status" value="1"/>
</dbReference>
<dbReference type="GeneID" id="11261746"/>
<evidence type="ECO:0000256" key="1">
    <source>
        <dbReference type="ARBA" id="ARBA00022741"/>
    </source>
</evidence>
<accession>G4RPL1</accession>
<dbReference type="InterPro" id="IPR011545">
    <property type="entry name" value="DEAD/DEAH_box_helicase_dom"/>
</dbReference>
<dbReference type="InterPro" id="IPR045628">
    <property type="entry name" value="Lhr_WH_dom"/>
</dbReference>
<keyword evidence="8" id="KW-0413">Isomerase</keyword>
<dbReference type="Pfam" id="PF00271">
    <property type="entry name" value="Helicase_C"/>
    <property type="match status" value="1"/>
</dbReference>
<evidence type="ECO:0000259" key="13">
    <source>
        <dbReference type="PROSITE" id="PS51195"/>
    </source>
</evidence>
<dbReference type="AlphaFoldDB" id="G4RPL1"/>
<dbReference type="SMART" id="SM00490">
    <property type="entry name" value="HELICc"/>
    <property type="match status" value="1"/>
</dbReference>
<organism evidence="14 15">
    <name type="scientific">Thermoproteus tenax (strain ATCC 35583 / DSM 2078 / JCM 9277 / NBRC 100435 / Kra 1)</name>
    <dbReference type="NCBI Taxonomy" id="768679"/>
    <lineage>
        <taxon>Archaea</taxon>
        <taxon>Thermoproteota</taxon>
        <taxon>Thermoprotei</taxon>
        <taxon>Thermoproteales</taxon>
        <taxon>Thermoproteaceae</taxon>
        <taxon>Thermoproteus</taxon>
    </lineage>
</organism>
<dbReference type="PaxDb" id="768679-TTX_0851"/>
<evidence type="ECO:0000256" key="4">
    <source>
        <dbReference type="ARBA" id="ARBA00022806"/>
    </source>
</evidence>
<protein>
    <submittedName>
        <fullName evidence="14">ATP-dependent helicase</fullName>
        <ecNumber evidence="14">3.6.1.-</ecNumber>
    </submittedName>
</protein>
<dbReference type="Gene3D" id="3.40.50.300">
    <property type="entry name" value="P-loop containing nucleotide triphosphate hydrolases"/>
    <property type="match status" value="2"/>
</dbReference>
<evidence type="ECO:0000259" key="12">
    <source>
        <dbReference type="PROSITE" id="PS51194"/>
    </source>
</evidence>
<dbReference type="PROSITE" id="PS51195">
    <property type="entry name" value="Q_MOTIF"/>
    <property type="match status" value="1"/>
</dbReference>
<dbReference type="Pfam" id="PF00270">
    <property type="entry name" value="DEAD"/>
    <property type="match status" value="1"/>
</dbReference>
<evidence type="ECO:0000313" key="15">
    <source>
        <dbReference type="Proteomes" id="UP000002654"/>
    </source>
</evidence>
<evidence type="ECO:0000256" key="9">
    <source>
        <dbReference type="ARBA" id="ARBA00093467"/>
    </source>
</evidence>
<keyword evidence="1" id="KW-0547">Nucleotide-binding</keyword>
<dbReference type="GO" id="GO:0003724">
    <property type="term" value="F:RNA helicase activity"/>
    <property type="evidence" value="ECO:0007669"/>
    <property type="project" value="InterPro"/>
</dbReference>
<feature type="domain" description="DEAD-box RNA helicase Q" evidence="13">
    <location>
        <begin position="1"/>
        <end position="27"/>
    </location>
</feature>
<dbReference type="InterPro" id="IPR052511">
    <property type="entry name" value="ATP-dep_Helicase"/>
</dbReference>
<dbReference type="InterPro" id="IPR017170">
    <property type="entry name" value="Lhr-like"/>
</dbReference>
<evidence type="ECO:0000313" key="14">
    <source>
        <dbReference type="EMBL" id="CCC81506.1"/>
    </source>
</evidence>
<dbReference type="SUPFAM" id="SSF52540">
    <property type="entry name" value="P-loop containing nucleoside triphosphate hydrolases"/>
    <property type="match status" value="1"/>
</dbReference>
<gene>
    <name evidence="14" type="primary">lhr1</name>
    <name evidence="14" type="ordered locus">TTX_0851</name>
</gene>
<dbReference type="InterPro" id="IPR027417">
    <property type="entry name" value="P-loop_NTPase"/>
</dbReference>
<comment type="similarity">
    <text evidence="9">Belongs to the Lhr helicase family. Lhr-Core subfamily.</text>
</comment>
<keyword evidence="15" id="KW-1185">Reference proteome</keyword>
<dbReference type="STRING" id="768679.TTX_0851"/>
<dbReference type="Proteomes" id="UP000002654">
    <property type="component" value="Chromosome"/>
</dbReference>
<evidence type="ECO:0000256" key="5">
    <source>
        <dbReference type="ARBA" id="ARBA00022840"/>
    </source>
</evidence>
<evidence type="ECO:0000256" key="10">
    <source>
        <dbReference type="PROSITE-ProRule" id="PRU00552"/>
    </source>
</evidence>
<feature type="domain" description="Helicase ATP-binding" evidence="11">
    <location>
        <begin position="30"/>
        <end position="207"/>
    </location>
</feature>
<keyword evidence="3 14" id="KW-0378">Hydrolase</keyword>
<dbReference type="GO" id="GO:0003677">
    <property type="term" value="F:DNA binding"/>
    <property type="evidence" value="ECO:0007669"/>
    <property type="project" value="UniProtKB-KW"/>
</dbReference>
<proteinExistence type="inferred from homology"/>
<dbReference type="InterPro" id="IPR014014">
    <property type="entry name" value="RNA_helicase_DEAD_Q_motif"/>
</dbReference>
<keyword evidence="2" id="KW-0227">DNA damage</keyword>
<dbReference type="RefSeq" id="WP_014126762.1">
    <property type="nucleotide sequence ID" value="NC_016070.1"/>
</dbReference>
<evidence type="ECO:0000256" key="8">
    <source>
        <dbReference type="ARBA" id="ARBA00023235"/>
    </source>
</evidence>
<evidence type="ECO:0000256" key="6">
    <source>
        <dbReference type="ARBA" id="ARBA00023125"/>
    </source>
</evidence>
<sequence length="915" mass="101752">MAFGLLHPKLREVLDELGYREPTAIQSAAIPAVLSGDHVLIVAPTGSGKTETAILPLFSRMLDERIKQCTQLLYITPLRALNRDLLRRISAIAERIGLSVGVRHSDTTEAARKQLYKSPPHVLITTPESLQILLLNRSLRSSLRCIRAVVVDEVHELVENKRGVQLALGLERLVELAGEFQRIGLSATVGNPELVASFLGGSNRRVRVINATSFKAYEIDVVAPSPSEDDYADADKYDVTPETLARIRYIADVIKRTKGSVLIFTNTRDGAEFLAAKLRALIGDTVEVHHSSLSRDHRLSVEERLKSGALRAVIATSSLELGIDIGHIDLVIQYNSPRQVIRIVQRVGRSGHKLGAVSRGLIVASDLEDLLESEVIAERATKGELERDLEYHRAALDVLLHQIVGMALEAKLDGRSLALEDVMRIIKRAHPYSDVTPEDLGLVLNFAARHKLLDGLRPRRGALKYYFDNVSTIPDEKSYKAVDQTTGKIVGELDREFVYTTEPGTKIILSGRAWIISKVEGGSVLLYPVSDSSGALPGWLGEEIPVPREVADEVCRRRAEALRAALRGEYSGEFVDTEGLSESNIPGPGTIRVHLFGRYAVVHACIGTKGNEALGMYLSRHLSAYLGPIGYRSDAYRVLLIHREPIQQKYIAEAFTKDQAYIYKTLINAVKASRMFRYRFLQVSQRVGLLSRDAEEVPSKLVDVYSEDLPGVEALNEIFTEKLDVKSLLELIEGIRSGKYRLEMERLPGPTSLDKPLLEEALRVDFTYKGLSQEAVKDIVRRRILSRETTLLCLNCGWIFRGRASLLPERPTCAKCGMPTLAVIKGNLERALEVWKKFKARRRLSKDEAKLMDELRQSASIVIEHGRLGILVQLAHGVGPKTAIRVLNKVLAGDDIWGAIIEAERQYAATRAFWD</sequence>
<dbReference type="SMART" id="SM00487">
    <property type="entry name" value="DEXDc"/>
    <property type="match status" value="1"/>
</dbReference>
<evidence type="ECO:0000259" key="11">
    <source>
        <dbReference type="PROSITE" id="PS51192"/>
    </source>
</evidence>
<feature type="domain" description="Helicase C-terminal" evidence="12">
    <location>
        <begin position="249"/>
        <end position="423"/>
    </location>
</feature>
<dbReference type="EMBL" id="FN869859">
    <property type="protein sequence ID" value="CCC81506.1"/>
    <property type="molecule type" value="Genomic_DNA"/>
</dbReference>
<dbReference type="GO" id="GO:0016887">
    <property type="term" value="F:ATP hydrolysis activity"/>
    <property type="evidence" value="ECO:0007669"/>
    <property type="project" value="TreeGrafter"/>
</dbReference>
<dbReference type="PANTHER" id="PTHR47962:SF5">
    <property type="entry name" value="ATP-DEPENDENT HELICASE LHR-RELATED"/>
    <property type="match status" value="1"/>
</dbReference>
<dbReference type="HOGENOM" id="CLU_002025_0_0_2"/>